<keyword evidence="4" id="KW-1185">Reference proteome</keyword>
<evidence type="ECO:0000313" key="4">
    <source>
        <dbReference type="Proteomes" id="UP000521872"/>
    </source>
</evidence>
<reference evidence="3 4" key="1">
    <citation type="submission" date="2019-12" db="EMBL/GenBank/DDBJ databases">
        <authorList>
            <person name="Floudas D."/>
            <person name="Bentzer J."/>
            <person name="Ahren D."/>
            <person name="Johansson T."/>
            <person name="Persson P."/>
            <person name="Tunlid A."/>
        </authorList>
    </citation>
    <scope>NUCLEOTIDE SEQUENCE [LARGE SCALE GENOMIC DNA]</scope>
    <source>
        <strain evidence="3 4">CBS 102.39</strain>
    </source>
</reference>
<gene>
    <name evidence="3" type="ORF">D9613_009221</name>
</gene>
<dbReference type="EMBL" id="JAACJL010000002">
    <property type="protein sequence ID" value="KAF4622276.1"/>
    <property type="molecule type" value="Genomic_DNA"/>
</dbReference>
<protein>
    <submittedName>
        <fullName evidence="3">Uncharacterized protein</fullName>
    </submittedName>
</protein>
<name>A0A8H4R3U5_9AGAR</name>
<feature type="region of interest" description="Disordered" evidence="1">
    <location>
        <begin position="566"/>
        <end position="594"/>
    </location>
</feature>
<feature type="chain" id="PRO_5034889098" evidence="2">
    <location>
        <begin position="21"/>
        <end position="794"/>
    </location>
</feature>
<proteinExistence type="predicted"/>
<sequence length="794" mass="88341">MAFVCFSPIVTMFTSSLVRALDAAVARPTMSGAGKDPSRSAPTLPKINHDSITSRKIDAKLALVSAETHQQDIQKWTAWAALDHSVVSEKTKKDRLLSVILWTKFLQKCDSTIKEDEVFDYKYVKKYLKLFLAWRLKFLAVNTGGKGFHKSLTPSTSKAIGDATSYWSSKAGLPAMAYGTFRRDAGNAYGLMCGVRMAQLIMHHKVDNDDIFQEHYSRGLENLPLTSWRLGEQAAPNESFAGEVLDQLERLQGFKSTIVETLVRQKIGQDSKADGAEQKRQIHAETKENPDVVEIDSQIKELYKQYTDCFTNDAAELYEAHHKNNVNKLWTIASKNEVCLSEEDKSPICFVDEMKKEAEKYKEQLYLLYNKRTNTTRQLNRKSARQAAYQDDLSFRDVLSGTTAQRNAAISSLKEMPHQVVDAMEAHLKAFTSSDGPNNDADTPDPCEYAGKETRKWAQSVTGNLIRDLEEELEEEEPVSDSSLLQLMGLEADDDSGGSGDAAKFLDPECEVINEDDKVDEALETDVLKAPIGLVRQAMMEYFVAPVVAYRNVLAKNGVQLDVVTAEESPSAEGDGEPSLEITESGNGPAKPSLDRITGEPVDQKIKGLKCDLCLPFVELRANSKKYRTDQVFNSLSSLYRHKAQMHTEWKELELKMVTGIPNKFQCPAGDFVGKTIASVKKHACQKSCKNVNAHRKMELAHKASVQPYLQKKTTTGEDYASTGGIDVATIDLSECPMFTSIGMEILGSVKKADKEKALLLDRASVLDLVNSEKEMTALCKEALAQFRELALED</sequence>
<feature type="signal peptide" evidence="2">
    <location>
        <begin position="1"/>
        <end position="20"/>
    </location>
</feature>
<dbReference type="AlphaFoldDB" id="A0A8H4R3U5"/>
<comment type="caution">
    <text evidence="3">The sequence shown here is derived from an EMBL/GenBank/DDBJ whole genome shotgun (WGS) entry which is preliminary data.</text>
</comment>
<accession>A0A8H4R3U5</accession>
<evidence type="ECO:0000256" key="1">
    <source>
        <dbReference type="SAM" id="MobiDB-lite"/>
    </source>
</evidence>
<evidence type="ECO:0000313" key="3">
    <source>
        <dbReference type="EMBL" id="KAF4622276.1"/>
    </source>
</evidence>
<evidence type="ECO:0000256" key="2">
    <source>
        <dbReference type="SAM" id="SignalP"/>
    </source>
</evidence>
<keyword evidence="2" id="KW-0732">Signal</keyword>
<dbReference type="Proteomes" id="UP000521872">
    <property type="component" value="Unassembled WGS sequence"/>
</dbReference>
<feature type="region of interest" description="Disordered" evidence="1">
    <location>
        <begin position="29"/>
        <end position="48"/>
    </location>
</feature>
<organism evidence="3 4">
    <name type="scientific">Agrocybe pediades</name>
    <dbReference type="NCBI Taxonomy" id="84607"/>
    <lineage>
        <taxon>Eukaryota</taxon>
        <taxon>Fungi</taxon>
        <taxon>Dikarya</taxon>
        <taxon>Basidiomycota</taxon>
        <taxon>Agaricomycotina</taxon>
        <taxon>Agaricomycetes</taxon>
        <taxon>Agaricomycetidae</taxon>
        <taxon>Agaricales</taxon>
        <taxon>Agaricineae</taxon>
        <taxon>Strophariaceae</taxon>
        <taxon>Agrocybe</taxon>
    </lineage>
</organism>